<evidence type="ECO:0000313" key="4">
    <source>
        <dbReference type="Proteomes" id="UP000305539"/>
    </source>
</evidence>
<accession>A0A4U1I3G3</accession>
<dbReference type="Gene3D" id="2.60.120.10">
    <property type="entry name" value="Jelly Rolls"/>
    <property type="match status" value="1"/>
</dbReference>
<feature type="domain" description="Cupin type-2" evidence="2">
    <location>
        <begin position="71"/>
        <end position="138"/>
    </location>
</feature>
<protein>
    <submittedName>
        <fullName evidence="3">Cupin domain-containing protein</fullName>
    </submittedName>
</protein>
<dbReference type="Proteomes" id="UP000305539">
    <property type="component" value="Unassembled WGS sequence"/>
</dbReference>
<proteinExistence type="predicted"/>
<keyword evidence="4" id="KW-1185">Reference proteome</keyword>
<comment type="caution">
    <text evidence="3">The sequence shown here is derived from an EMBL/GenBank/DDBJ whole genome shotgun (WGS) entry which is preliminary data.</text>
</comment>
<reference evidence="3 4" key="1">
    <citation type="submission" date="2019-04" db="EMBL/GenBank/DDBJ databases">
        <title>Trinickia sp. 7GSK02, isolated from subtropical forest soil.</title>
        <authorList>
            <person name="Gao Z.-H."/>
            <person name="Qiu L.-H."/>
        </authorList>
    </citation>
    <scope>NUCLEOTIDE SEQUENCE [LARGE SCALE GENOMIC DNA]</scope>
    <source>
        <strain evidence="3 4">7GSK02</strain>
    </source>
</reference>
<feature type="region of interest" description="Disordered" evidence="1">
    <location>
        <begin position="148"/>
        <end position="180"/>
    </location>
</feature>
<dbReference type="InterPro" id="IPR014710">
    <property type="entry name" value="RmlC-like_jellyroll"/>
</dbReference>
<dbReference type="Pfam" id="PF07883">
    <property type="entry name" value="Cupin_2"/>
    <property type="match status" value="1"/>
</dbReference>
<evidence type="ECO:0000259" key="2">
    <source>
        <dbReference type="Pfam" id="PF07883"/>
    </source>
</evidence>
<dbReference type="EMBL" id="SWJE01000008">
    <property type="protein sequence ID" value="TKC87768.1"/>
    <property type="molecule type" value="Genomic_DNA"/>
</dbReference>
<evidence type="ECO:0000313" key="3">
    <source>
        <dbReference type="EMBL" id="TKC87768.1"/>
    </source>
</evidence>
<organism evidence="3 4">
    <name type="scientific">Trinickia terrae</name>
    <dbReference type="NCBI Taxonomy" id="2571161"/>
    <lineage>
        <taxon>Bacteria</taxon>
        <taxon>Pseudomonadati</taxon>
        <taxon>Pseudomonadota</taxon>
        <taxon>Betaproteobacteria</taxon>
        <taxon>Burkholderiales</taxon>
        <taxon>Burkholderiaceae</taxon>
        <taxon>Trinickia</taxon>
    </lineage>
</organism>
<name>A0A4U1I3G3_9BURK</name>
<evidence type="ECO:0000256" key="1">
    <source>
        <dbReference type="SAM" id="MobiDB-lite"/>
    </source>
</evidence>
<gene>
    <name evidence="3" type="ORF">FAZ69_15915</name>
</gene>
<dbReference type="InterPro" id="IPR013096">
    <property type="entry name" value="Cupin_2"/>
</dbReference>
<dbReference type="SUPFAM" id="SSF51182">
    <property type="entry name" value="RmlC-like cupins"/>
    <property type="match status" value="1"/>
</dbReference>
<dbReference type="InterPro" id="IPR011051">
    <property type="entry name" value="RmlC_Cupin_sf"/>
</dbReference>
<sequence length="180" mass="19339">MADTVIHGRLFDYRRYRSHFADAAPRAVAWSWPEIAAGLASSQHGERGTFTLSADGAAAGCEILPGLAVNVQVVQAGASTRPHAHAWWHLFVVQSGSGTAYLGAQRDPVRLAARDLLLVPAWCEHAFQCDADAALILFSASNLPQQTALGNQKSHEPADERPDEMVAPVIEQPLQTGPHS</sequence>
<dbReference type="AlphaFoldDB" id="A0A4U1I3G3"/>
<dbReference type="RefSeq" id="WP_136896032.1">
    <property type="nucleotide sequence ID" value="NZ_SWJE01000008.1"/>
</dbReference>
<dbReference type="OrthoDB" id="4196845at2"/>
<feature type="compositionally biased region" description="Basic and acidic residues" evidence="1">
    <location>
        <begin position="153"/>
        <end position="164"/>
    </location>
</feature>